<dbReference type="PANTHER" id="PTHR36435">
    <property type="entry name" value="SLR1288 PROTEIN"/>
    <property type="match status" value="1"/>
</dbReference>
<feature type="transmembrane region" description="Helical" evidence="2">
    <location>
        <begin position="163"/>
        <end position="190"/>
    </location>
</feature>
<gene>
    <name evidence="4" type="ORF">GCM10010468_61410</name>
</gene>
<dbReference type="EMBL" id="BAAAUV010000021">
    <property type="protein sequence ID" value="GAA3230742.1"/>
    <property type="molecule type" value="Genomic_DNA"/>
</dbReference>
<dbReference type="PANTHER" id="PTHR36435:SF1">
    <property type="entry name" value="CAAX AMINO TERMINAL PROTEASE FAMILY PROTEIN"/>
    <property type="match status" value="1"/>
</dbReference>
<keyword evidence="2" id="KW-0812">Transmembrane</keyword>
<sequence length="457" mass="48428">MEHDASAPDPAGPPSWTPPDGVGPTFLPPEDVPRWPRLPEDTALRPPAPEWPSGGPVPGGPRQPVPAAGQPYPAQPYPAQPYPAQPYPAPGAPRPAVAAPPHGPGVPRAGGPAYELPSPYPGWTWDGARWVAVPRQPWAVPVEPGVPFLRMGRNAVFRWWRPVVGFLALAAAVLGTMLVLLIAGGIAHWTITGDEAPLEDGMFGNVTEDLAFQLAGLALVLPWVLLVTWGVGRRAAGSVISVVGRMRWRWLAACCGLGVAFVAVSYALSAGVSVVFEADDEAAEFVGWAEFWKPALVIVLLVPFQSAAEEFVFRGWLLQAVGSYKALRGPLPAMVLTSVLFVLGHGYTGWAMLDIFVFAMVAAWLVIRTGGLEASIALHVLNNLLAFLLPAAAGTLSLEQGGAPWYALLTTVPPLILYALAVLLLARRMRVGTVTPGGPETTETRTDAVRVSTEGVA</sequence>
<feature type="transmembrane region" description="Helical" evidence="2">
    <location>
        <begin position="250"/>
        <end position="275"/>
    </location>
</feature>
<feature type="region of interest" description="Disordered" evidence="1">
    <location>
        <begin position="1"/>
        <end position="104"/>
    </location>
</feature>
<dbReference type="Pfam" id="PF02517">
    <property type="entry name" value="Rce1-like"/>
    <property type="match status" value="1"/>
</dbReference>
<feature type="transmembrane region" description="Helical" evidence="2">
    <location>
        <begin position="374"/>
        <end position="393"/>
    </location>
</feature>
<feature type="region of interest" description="Disordered" evidence="1">
    <location>
        <begin position="435"/>
        <end position="457"/>
    </location>
</feature>
<feature type="transmembrane region" description="Helical" evidence="2">
    <location>
        <begin position="349"/>
        <end position="367"/>
    </location>
</feature>
<dbReference type="InterPro" id="IPR003675">
    <property type="entry name" value="Rce1/LyrA-like_dom"/>
</dbReference>
<reference evidence="5" key="1">
    <citation type="journal article" date="2019" name="Int. J. Syst. Evol. Microbiol.">
        <title>The Global Catalogue of Microorganisms (GCM) 10K type strain sequencing project: providing services to taxonomists for standard genome sequencing and annotation.</title>
        <authorList>
            <consortium name="The Broad Institute Genomics Platform"/>
            <consortium name="The Broad Institute Genome Sequencing Center for Infectious Disease"/>
            <person name="Wu L."/>
            <person name="Ma J."/>
        </authorList>
    </citation>
    <scope>NUCLEOTIDE SEQUENCE [LARGE SCALE GENOMIC DNA]</scope>
    <source>
        <strain evidence="5">JCM 9377</strain>
    </source>
</reference>
<evidence type="ECO:0000313" key="5">
    <source>
        <dbReference type="Proteomes" id="UP001501237"/>
    </source>
</evidence>
<keyword evidence="2" id="KW-0472">Membrane</keyword>
<organism evidence="4 5">
    <name type="scientific">Actinocorallia longicatena</name>
    <dbReference type="NCBI Taxonomy" id="111803"/>
    <lineage>
        <taxon>Bacteria</taxon>
        <taxon>Bacillati</taxon>
        <taxon>Actinomycetota</taxon>
        <taxon>Actinomycetes</taxon>
        <taxon>Streptosporangiales</taxon>
        <taxon>Thermomonosporaceae</taxon>
        <taxon>Actinocorallia</taxon>
    </lineage>
</organism>
<evidence type="ECO:0000256" key="1">
    <source>
        <dbReference type="SAM" id="MobiDB-lite"/>
    </source>
</evidence>
<feature type="transmembrane region" description="Helical" evidence="2">
    <location>
        <begin position="325"/>
        <end position="343"/>
    </location>
</feature>
<proteinExistence type="predicted"/>
<dbReference type="InterPro" id="IPR052710">
    <property type="entry name" value="CAAX_protease"/>
</dbReference>
<feature type="compositionally biased region" description="Pro residues" evidence="1">
    <location>
        <begin position="73"/>
        <end position="93"/>
    </location>
</feature>
<protein>
    <recommendedName>
        <fullName evidence="3">CAAX prenyl protease 2/Lysostaphin resistance protein A-like domain-containing protein</fullName>
    </recommendedName>
</protein>
<feature type="compositionally biased region" description="Basic and acidic residues" evidence="1">
    <location>
        <begin position="31"/>
        <end position="43"/>
    </location>
</feature>
<keyword evidence="2" id="KW-1133">Transmembrane helix</keyword>
<accession>A0ABP6QK67</accession>
<evidence type="ECO:0000313" key="4">
    <source>
        <dbReference type="EMBL" id="GAA3230742.1"/>
    </source>
</evidence>
<name>A0ABP6QK67_9ACTN</name>
<dbReference type="RefSeq" id="WP_344835326.1">
    <property type="nucleotide sequence ID" value="NZ_BAAAUV010000021.1"/>
</dbReference>
<feature type="transmembrane region" description="Helical" evidence="2">
    <location>
        <begin position="295"/>
        <end position="313"/>
    </location>
</feature>
<evidence type="ECO:0000259" key="3">
    <source>
        <dbReference type="Pfam" id="PF02517"/>
    </source>
</evidence>
<feature type="transmembrane region" description="Helical" evidence="2">
    <location>
        <begin position="210"/>
        <end position="229"/>
    </location>
</feature>
<comment type="caution">
    <text evidence="4">The sequence shown here is derived from an EMBL/GenBank/DDBJ whole genome shotgun (WGS) entry which is preliminary data.</text>
</comment>
<dbReference type="Proteomes" id="UP001501237">
    <property type="component" value="Unassembled WGS sequence"/>
</dbReference>
<feature type="domain" description="CAAX prenyl protease 2/Lysostaphin resistance protein A-like" evidence="3">
    <location>
        <begin position="292"/>
        <end position="385"/>
    </location>
</feature>
<feature type="transmembrane region" description="Helical" evidence="2">
    <location>
        <begin position="405"/>
        <end position="426"/>
    </location>
</feature>
<feature type="compositionally biased region" description="Low complexity" evidence="1">
    <location>
        <begin position="94"/>
        <end position="104"/>
    </location>
</feature>
<evidence type="ECO:0000256" key="2">
    <source>
        <dbReference type="SAM" id="Phobius"/>
    </source>
</evidence>
<keyword evidence="5" id="KW-1185">Reference proteome</keyword>